<sequence length="316" mass="36006">MKPLASIIIPVYNKAAYIRETLDSALVQSYTNFEIVLVNDGSTDGSLSILQEYADRFPAIVRLINSENRGVSAATNLGIQAASGDYIQFLDADDLMSSDKIERQIQLLSGKGSATIATCEWVNFKDDIHHYRRVLCGVFRDFDSGLDLLLRFWNHQEMMAISSYLTHRDLIQKAGPWDESLTINQDGEFFCRILLKAKEVLFEPKGMVYYRKPGQDNVSQQKSEKAARSLLDSVKSYEKSVLEVEDSIRVRLALKKVYQKYVYDIFPNYRGLLIEARSRMGALGVKENTYIGGPKFQFMSRFLGFENALRLKRFIG</sequence>
<dbReference type="CDD" id="cd00761">
    <property type="entry name" value="Glyco_tranf_GTA_type"/>
    <property type="match status" value="1"/>
</dbReference>
<accession>M7XBP7</accession>
<dbReference type="STRING" id="1239962.C943_01567"/>
<gene>
    <name evidence="2" type="ORF">C943_01567</name>
</gene>
<evidence type="ECO:0000259" key="1">
    <source>
        <dbReference type="Pfam" id="PF00535"/>
    </source>
</evidence>
<proteinExistence type="predicted"/>
<organism evidence="2 3">
    <name type="scientific">Mariniradius saccharolyticus AK6</name>
    <dbReference type="NCBI Taxonomy" id="1239962"/>
    <lineage>
        <taxon>Bacteria</taxon>
        <taxon>Pseudomonadati</taxon>
        <taxon>Bacteroidota</taxon>
        <taxon>Cytophagia</taxon>
        <taxon>Cytophagales</taxon>
        <taxon>Cyclobacteriaceae</taxon>
        <taxon>Mariniradius</taxon>
    </lineage>
</organism>
<dbReference type="InterPro" id="IPR029044">
    <property type="entry name" value="Nucleotide-diphossugar_trans"/>
</dbReference>
<dbReference type="RefSeq" id="WP_008629561.1">
    <property type="nucleotide sequence ID" value="NZ_AMZY02000014.1"/>
</dbReference>
<reference evidence="2" key="1">
    <citation type="submission" date="2013-01" db="EMBL/GenBank/DDBJ databases">
        <title>Genome assembly of Mariniradius saccharolyticus AK6.</title>
        <authorList>
            <person name="Vaidya B."/>
            <person name="Khatri I."/>
            <person name="Tanuku N.R.S."/>
            <person name="Subramanian S."/>
            <person name="Pinnaka A."/>
        </authorList>
    </citation>
    <scope>NUCLEOTIDE SEQUENCE [LARGE SCALE GENOMIC DNA]</scope>
    <source>
        <strain evidence="2">AK6</strain>
    </source>
</reference>
<evidence type="ECO:0000313" key="2">
    <source>
        <dbReference type="EMBL" id="EMS32304.1"/>
    </source>
</evidence>
<evidence type="ECO:0000313" key="3">
    <source>
        <dbReference type="Proteomes" id="UP000010953"/>
    </source>
</evidence>
<protein>
    <submittedName>
        <fullName evidence="2">Glycosyltransferase</fullName>
    </submittedName>
</protein>
<keyword evidence="3" id="KW-1185">Reference proteome</keyword>
<dbReference type="FunCoup" id="M7XBP7">
    <property type="interactions" value="91"/>
</dbReference>
<dbReference type="Pfam" id="PF00535">
    <property type="entry name" value="Glycos_transf_2"/>
    <property type="match status" value="1"/>
</dbReference>
<dbReference type="EMBL" id="AMZY02000014">
    <property type="protein sequence ID" value="EMS32304.1"/>
    <property type="molecule type" value="Genomic_DNA"/>
</dbReference>
<comment type="caution">
    <text evidence="2">The sequence shown here is derived from an EMBL/GenBank/DDBJ whole genome shotgun (WGS) entry which is preliminary data.</text>
</comment>
<dbReference type="eggNOG" id="COG1215">
    <property type="taxonomic scope" value="Bacteria"/>
</dbReference>
<dbReference type="PANTHER" id="PTHR43685">
    <property type="entry name" value="GLYCOSYLTRANSFERASE"/>
    <property type="match status" value="1"/>
</dbReference>
<dbReference type="InterPro" id="IPR050834">
    <property type="entry name" value="Glycosyltransf_2"/>
</dbReference>
<dbReference type="GO" id="GO:0016740">
    <property type="term" value="F:transferase activity"/>
    <property type="evidence" value="ECO:0007669"/>
    <property type="project" value="UniProtKB-KW"/>
</dbReference>
<dbReference type="AlphaFoldDB" id="M7XBP7"/>
<dbReference type="PANTHER" id="PTHR43685:SF2">
    <property type="entry name" value="GLYCOSYLTRANSFERASE 2-LIKE DOMAIN-CONTAINING PROTEIN"/>
    <property type="match status" value="1"/>
</dbReference>
<dbReference type="OrthoDB" id="6307329at2"/>
<dbReference type="Proteomes" id="UP000010953">
    <property type="component" value="Unassembled WGS sequence"/>
</dbReference>
<feature type="domain" description="Glycosyltransferase 2-like" evidence="1">
    <location>
        <begin position="6"/>
        <end position="136"/>
    </location>
</feature>
<dbReference type="InParanoid" id="M7XBP7"/>
<dbReference type="InterPro" id="IPR001173">
    <property type="entry name" value="Glyco_trans_2-like"/>
</dbReference>
<dbReference type="SUPFAM" id="SSF53448">
    <property type="entry name" value="Nucleotide-diphospho-sugar transferases"/>
    <property type="match status" value="1"/>
</dbReference>
<dbReference type="Gene3D" id="3.90.550.10">
    <property type="entry name" value="Spore Coat Polysaccharide Biosynthesis Protein SpsA, Chain A"/>
    <property type="match status" value="1"/>
</dbReference>
<name>M7XBP7_9BACT</name>